<sequence length="341" mass="40178">MIFMREIDDNALVSIIVPVYNVEKYITKCIQSLLDQTYKNFEAIIVDDGSLDNSIQIAKSLVGDDSRFIFLEKENGGQGSARNIGIDHATGQYISFLDSDDYFSHDFLKKMLDPLQKNAFIDITMCGYQRVKEDGSIIDSFMPNITYYKNNKDILLSYEYINYGVCNKVYRMEVWNNYRFNTAITYEDKEILPIVIHNCSLHLIDEYLHFYVYRKGSTMNTYSRQKSVSSVLYIYDKYLEFLTTEKLYEQYKDYYEKSYIKFCFYRQISMLLSFSDSYVQDSKYLMKQLDLNIIANKKIIRLFGMCSKVTLSLLMFKVSPRLLKSLYAVQQKIKSVLKFNQ</sequence>
<accession>A0ABP9MF95</accession>
<evidence type="ECO:0000313" key="2">
    <source>
        <dbReference type="EMBL" id="GAA5093767.1"/>
    </source>
</evidence>
<comment type="caution">
    <text evidence="2">The sequence shown here is derived from an EMBL/GenBank/DDBJ whole genome shotgun (WGS) entry which is preliminary data.</text>
</comment>
<feature type="domain" description="Glycosyltransferase 2-like" evidence="1">
    <location>
        <begin position="14"/>
        <end position="170"/>
    </location>
</feature>
<dbReference type="InterPro" id="IPR029044">
    <property type="entry name" value="Nucleotide-diphossugar_trans"/>
</dbReference>
<dbReference type="Pfam" id="PF00535">
    <property type="entry name" value="Glycos_transf_2"/>
    <property type="match status" value="1"/>
</dbReference>
<proteinExistence type="predicted"/>
<evidence type="ECO:0000259" key="1">
    <source>
        <dbReference type="Pfam" id="PF00535"/>
    </source>
</evidence>
<reference evidence="3" key="1">
    <citation type="journal article" date="2019" name="Int. J. Syst. Evol. Microbiol.">
        <title>The Global Catalogue of Microorganisms (GCM) 10K type strain sequencing project: providing services to taxonomists for standard genome sequencing and annotation.</title>
        <authorList>
            <consortium name="The Broad Institute Genomics Platform"/>
            <consortium name="The Broad Institute Genome Sequencing Center for Infectious Disease"/>
            <person name="Wu L."/>
            <person name="Ma J."/>
        </authorList>
    </citation>
    <scope>NUCLEOTIDE SEQUENCE [LARGE SCALE GENOMIC DNA]</scope>
    <source>
        <strain evidence="3">JCM 18424</strain>
    </source>
</reference>
<dbReference type="Gene3D" id="3.90.550.10">
    <property type="entry name" value="Spore Coat Polysaccharide Biosynthesis Protein SpsA, Chain A"/>
    <property type="match status" value="1"/>
</dbReference>
<dbReference type="PANTHER" id="PTHR22916:SF3">
    <property type="entry name" value="UDP-GLCNAC:BETAGAL BETA-1,3-N-ACETYLGLUCOSAMINYLTRANSFERASE-LIKE PROTEIN 1"/>
    <property type="match status" value="1"/>
</dbReference>
<keyword evidence="3" id="KW-1185">Reference proteome</keyword>
<dbReference type="Proteomes" id="UP001500631">
    <property type="component" value="Unassembled WGS sequence"/>
</dbReference>
<dbReference type="PANTHER" id="PTHR22916">
    <property type="entry name" value="GLYCOSYLTRANSFERASE"/>
    <property type="match status" value="1"/>
</dbReference>
<dbReference type="InterPro" id="IPR001173">
    <property type="entry name" value="Glyco_trans_2-like"/>
</dbReference>
<dbReference type="SUPFAM" id="SSF53448">
    <property type="entry name" value="Nucleotide-diphospho-sugar transferases"/>
    <property type="match status" value="1"/>
</dbReference>
<name>A0ABP9MF95_9GAMM</name>
<gene>
    <name evidence="2" type="ORF">GCM10023338_01230</name>
</gene>
<evidence type="ECO:0000313" key="3">
    <source>
        <dbReference type="Proteomes" id="UP001500631"/>
    </source>
</evidence>
<dbReference type="EMBL" id="BAABKE010000001">
    <property type="protein sequence ID" value="GAA5093767.1"/>
    <property type="molecule type" value="Genomic_DNA"/>
</dbReference>
<dbReference type="CDD" id="cd00761">
    <property type="entry name" value="Glyco_tranf_GTA_type"/>
    <property type="match status" value="1"/>
</dbReference>
<organism evidence="2 3">
    <name type="scientific">Wohlfahrtiimonas larvae</name>
    <dbReference type="NCBI Taxonomy" id="1157986"/>
    <lineage>
        <taxon>Bacteria</taxon>
        <taxon>Pseudomonadati</taxon>
        <taxon>Pseudomonadota</taxon>
        <taxon>Gammaproteobacteria</taxon>
        <taxon>Cardiobacteriales</taxon>
        <taxon>Ignatzschineriaceae</taxon>
        <taxon>Wohlfahrtiimonas</taxon>
    </lineage>
</organism>
<protein>
    <submittedName>
        <fullName evidence="2">Glycosyltransferase family 2 protein</fullName>
    </submittedName>
</protein>